<reference evidence="4" key="1">
    <citation type="submission" date="2023-06" db="EMBL/GenBank/DDBJ databases">
        <title>Genomic analysis of the entomopathogenic nematode Steinernema hermaphroditum.</title>
        <authorList>
            <person name="Schwarz E.M."/>
            <person name="Heppert J.K."/>
            <person name="Baniya A."/>
            <person name="Schwartz H.T."/>
            <person name="Tan C.-H."/>
            <person name="Antoshechkin I."/>
            <person name="Sternberg P.W."/>
            <person name="Goodrich-Blair H."/>
            <person name="Dillman A.R."/>
        </authorList>
    </citation>
    <scope>NUCLEOTIDE SEQUENCE</scope>
    <source>
        <strain evidence="4">PS9179</strain>
        <tissue evidence="4">Whole animal</tissue>
    </source>
</reference>
<feature type="region of interest" description="Disordered" evidence="3">
    <location>
        <begin position="151"/>
        <end position="171"/>
    </location>
</feature>
<proteinExistence type="inferred from homology"/>
<dbReference type="Pfam" id="PF07047">
    <property type="entry name" value="OPA3"/>
    <property type="match status" value="1"/>
</dbReference>
<protein>
    <recommendedName>
        <fullName evidence="6">OPA3-like protein</fullName>
    </recommendedName>
</protein>
<name>A0AA39LVL1_9BILA</name>
<dbReference type="EMBL" id="JAUCMV010000003">
    <property type="protein sequence ID" value="KAK0411228.1"/>
    <property type="molecule type" value="Genomic_DNA"/>
</dbReference>
<comment type="caution">
    <text evidence="4">The sequence shown here is derived from an EMBL/GenBank/DDBJ whole genome shotgun (WGS) entry which is preliminary data.</text>
</comment>
<evidence type="ECO:0000313" key="5">
    <source>
        <dbReference type="Proteomes" id="UP001175271"/>
    </source>
</evidence>
<evidence type="ECO:0000256" key="3">
    <source>
        <dbReference type="SAM" id="MobiDB-lite"/>
    </source>
</evidence>
<gene>
    <name evidence="4" type="ORF">QR680_005550</name>
</gene>
<dbReference type="AlphaFoldDB" id="A0AA39LVL1"/>
<dbReference type="PANTHER" id="PTHR12499:SF0">
    <property type="entry name" value="OPTIC ATROPHY 3 PROTEIN"/>
    <property type="match status" value="1"/>
</dbReference>
<organism evidence="4 5">
    <name type="scientific">Steinernema hermaphroditum</name>
    <dbReference type="NCBI Taxonomy" id="289476"/>
    <lineage>
        <taxon>Eukaryota</taxon>
        <taxon>Metazoa</taxon>
        <taxon>Ecdysozoa</taxon>
        <taxon>Nematoda</taxon>
        <taxon>Chromadorea</taxon>
        <taxon>Rhabditida</taxon>
        <taxon>Tylenchina</taxon>
        <taxon>Panagrolaimomorpha</taxon>
        <taxon>Strongyloidoidea</taxon>
        <taxon>Steinernematidae</taxon>
        <taxon>Steinernema</taxon>
    </lineage>
</organism>
<evidence type="ECO:0000256" key="1">
    <source>
        <dbReference type="ARBA" id="ARBA00007584"/>
    </source>
</evidence>
<dbReference type="Proteomes" id="UP001175271">
    <property type="component" value="Unassembled WGS sequence"/>
</dbReference>
<evidence type="ECO:0000313" key="4">
    <source>
        <dbReference type="EMBL" id="KAK0411228.1"/>
    </source>
</evidence>
<dbReference type="GO" id="GO:0005739">
    <property type="term" value="C:mitochondrion"/>
    <property type="evidence" value="ECO:0007669"/>
    <property type="project" value="TreeGrafter"/>
</dbReference>
<keyword evidence="5" id="KW-1185">Reference proteome</keyword>
<dbReference type="InterPro" id="IPR010754">
    <property type="entry name" value="OPA3-like"/>
</dbReference>
<evidence type="ECO:0008006" key="6">
    <source>
        <dbReference type="Google" id="ProtNLM"/>
    </source>
</evidence>
<comment type="similarity">
    <text evidence="1">Belongs to the OPA3 family.</text>
</comment>
<keyword evidence="2" id="KW-0175">Coiled coil</keyword>
<sequence>MGLPMVQVVMIAARQVSKPIADAVIRYGRDHPVFRNRVLIPVGQALAHMTIRLRMKNLGLGRPAAIAPVSEAAALEQASDFVQQIVIFTYSVGVFAIYYAYTKYTAEESVTKEHLEELKAGYEEKYDELRVEVEKLQKQLAELTVVRMKKLQESEKSSPPASTSKGGKYSKPFPRVSSLPLDDAAQIVGGDGTYFCFQSGTSVAVEPPHVVLTRHEPFQFRSSAEDSRRPCARRSYLETCAFNAVSLIIGQNPSHKLVHDGTPSGQPI</sequence>
<evidence type="ECO:0000256" key="2">
    <source>
        <dbReference type="ARBA" id="ARBA00023054"/>
    </source>
</evidence>
<accession>A0AA39LVL1</accession>
<dbReference type="GO" id="GO:0019216">
    <property type="term" value="P:regulation of lipid metabolic process"/>
    <property type="evidence" value="ECO:0007669"/>
    <property type="project" value="TreeGrafter"/>
</dbReference>
<dbReference type="PANTHER" id="PTHR12499">
    <property type="entry name" value="OPTIC ATROPHY 3 PROTEIN OPA3"/>
    <property type="match status" value="1"/>
</dbReference>